<dbReference type="RefSeq" id="WP_200115185.1">
    <property type="nucleotide sequence ID" value="NZ_JAEHOH010000010.1"/>
</dbReference>
<dbReference type="GO" id="GO:0005975">
    <property type="term" value="P:carbohydrate metabolic process"/>
    <property type="evidence" value="ECO:0007669"/>
    <property type="project" value="UniProtKB-ARBA"/>
</dbReference>
<evidence type="ECO:0000313" key="2">
    <source>
        <dbReference type="Proteomes" id="UP000608530"/>
    </source>
</evidence>
<keyword evidence="2" id="KW-1185">Reference proteome</keyword>
<dbReference type="SUPFAM" id="SSF48371">
    <property type="entry name" value="ARM repeat"/>
    <property type="match status" value="1"/>
</dbReference>
<name>A0A934UV33_9MICO</name>
<accession>A0A934UV33</accession>
<dbReference type="InterPro" id="IPR016024">
    <property type="entry name" value="ARM-type_fold"/>
</dbReference>
<comment type="caution">
    <text evidence="1">The sequence shown here is derived from an EMBL/GenBank/DDBJ whole genome shotgun (WGS) entry which is preliminary data.</text>
</comment>
<reference evidence="1" key="1">
    <citation type="submission" date="2020-12" db="EMBL/GenBank/DDBJ databases">
        <title>Leucobacter sp. CAS1, isolated from Chromium sludge.</title>
        <authorList>
            <person name="Xu Z."/>
        </authorList>
    </citation>
    <scope>NUCLEOTIDE SEQUENCE</scope>
    <source>
        <strain evidence="1">CSA1</strain>
    </source>
</reference>
<organism evidence="1 2">
    <name type="scientific">Leucobacter chromiisoli</name>
    <dbReference type="NCBI Taxonomy" id="2796471"/>
    <lineage>
        <taxon>Bacteria</taxon>
        <taxon>Bacillati</taxon>
        <taxon>Actinomycetota</taxon>
        <taxon>Actinomycetes</taxon>
        <taxon>Micrococcales</taxon>
        <taxon>Microbacteriaceae</taxon>
        <taxon>Leucobacter</taxon>
    </lineage>
</organism>
<proteinExistence type="predicted"/>
<sequence>MSMTDELLGAATAKALVDALEAAGGGRLDGTRRAAESLGALTLSERSRALARAILADLDGDRLRLLTTVRRAGDDPAFAGWMLWPVGLAVAWRSVEADSAEGFDAGMTTLRELTPRMTSEFAVRPMLLHDLPRALAHMAEWTGHDDWHVRRLASEGSRPLLPWAERIPALVADPTPTRRILDTLYDDLEESVRRSVANHLNDHSRAHAAFAVDTVTGWQATGGTHLARTSRHALRTLVKRGHTGALELLGFPPAQVAVSPLSVTPGAVAPGDAVRFRATVENTGGEAANLVIDYLLFFPDARGSERSKVFKIAQRRLLPGESTVVEASHAFRELTTRRYYPGSYGVALQVNGVVQERVAFSVGAAPAPRSPEE</sequence>
<dbReference type="Gene3D" id="1.25.40.290">
    <property type="entry name" value="ARM repeat domains"/>
    <property type="match status" value="1"/>
</dbReference>
<dbReference type="AlphaFoldDB" id="A0A934UV33"/>
<dbReference type="InterPro" id="IPR013783">
    <property type="entry name" value="Ig-like_fold"/>
</dbReference>
<protein>
    <submittedName>
        <fullName evidence="1">DNA alkylation repair protein</fullName>
    </submittedName>
</protein>
<dbReference type="Gene3D" id="2.60.40.10">
    <property type="entry name" value="Immunoglobulins"/>
    <property type="match status" value="1"/>
</dbReference>
<dbReference type="Proteomes" id="UP000608530">
    <property type="component" value="Unassembled WGS sequence"/>
</dbReference>
<gene>
    <name evidence="1" type="ORF">JD276_08355</name>
</gene>
<evidence type="ECO:0000313" key="1">
    <source>
        <dbReference type="EMBL" id="MBK0419046.1"/>
    </source>
</evidence>
<dbReference type="EMBL" id="JAEHOH010000010">
    <property type="protein sequence ID" value="MBK0419046.1"/>
    <property type="molecule type" value="Genomic_DNA"/>
</dbReference>